<feature type="region of interest" description="Disordered" evidence="1">
    <location>
        <begin position="672"/>
        <end position="692"/>
    </location>
</feature>
<feature type="transmembrane region" description="Helical" evidence="2">
    <location>
        <begin position="161"/>
        <end position="183"/>
    </location>
</feature>
<reference evidence="3 4" key="1">
    <citation type="submission" date="2018-11" db="EMBL/GenBank/DDBJ databases">
        <title>Genome sequence of Saitozyma podzolica DSM 27192.</title>
        <authorList>
            <person name="Aliyu H."/>
            <person name="Gorte O."/>
            <person name="Ochsenreither K."/>
        </authorList>
    </citation>
    <scope>NUCLEOTIDE SEQUENCE [LARGE SCALE GENOMIC DNA]</scope>
    <source>
        <strain evidence="3 4">DSM 27192</strain>
    </source>
</reference>
<evidence type="ECO:0000313" key="4">
    <source>
        <dbReference type="Proteomes" id="UP000279259"/>
    </source>
</evidence>
<dbReference type="Pfam" id="PF03134">
    <property type="entry name" value="TB2_DP1_HVA22"/>
    <property type="match status" value="1"/>
</dbReference>
<keyword evidence="4" id="KW-1185">Reference proteome</keyword>
<proteinExistence type="predicted"/>
<feature type="compositionally biased region" description="Basic and acidic residues" evidence="1">
    <location>
        <begin position="268"/>
        <end position="285"/>
    </location>
</feature>
<dbReference type="Proteomes" id="UP000279259">
    <property type="component" value="Unassembled WGS sequence"/>
</dbReference>
<evidence type="ECO:0000256" key="1">
    <source>
        <dbReference type="SAM" id="MobiDB-lite"/>
    </source>
</evidence>
<dbReference type="InterPro" id="IPR004345">
    <property type="entry name" value="TB2_DP1_HVA22"/>
</dbReference>
<dbReference type="AlphaFoldDB" id="A0A427YF30"/>
<comment type="caution">
    <text evidence="3">The sequence shown here is derived from an EMBL/GenBank/DDBJ whole genome shotgun (WGS) entry which is preliminary data.</text>
</comment>
<organism evidence="3 4">
    <name type="scientific">Saitozyma podzolica</name>
    <dbReference type="NCBI Taxonomy" id="1890683"/>
    <lineage>
        <taxon>Eukaryota</taxon>
        <taxon>Fungi</taxon>
        <taxon>Dikarya</taxon>
        <taxon>Basidiomycota</taxon>
        <taxon>Agaricomycotina</taxon>
        <taxon>Tremellomycetes</taxon>
        <taxon>Tremellales</taxon>
        <taxon>Trimorphomycetaceae</taxon>
        <taxon>Saitozyma</taxon>
    </lineage>
</organism>
<feature type="region of interest" description="Disordered" evidence="1">
    <location>
        <begin position="493"/>
        <end position="608"/>
    </location>
</feature>
<feature type="transmembrane region" description="Helical" evidence="2">
    <location>
        <begin position="128"/>
        <end position="149"/>
    </location>
</feature>
<gene>
    <name evidence="3" type="ORF">EHS25_002138</name>
</gene>
<protein>
    <submittedName>
        <fullName evidence="3">Uncharacterized protein</fullName>
    </submittedName>
</protein>
<feature type="compositionally biased region" description="Basic and acidic residues" evidence="1">
    <location>
        <begin position="673"/>
        <end position="683"/>
    </location>
</feature>
<feature type="compositionally biased region" description="Low complexity" evidence="1">
    <location>
        <begin position="545"/>
        <end position="554"/>
    </location>
</feature>
<accession>A0A427YF30</accession>
<keyword evidence="2" id="KW-0472">Membrane</keyword>
<feature type="region of interest" description="Disordered" evidence="1">
    <location>
        <begin position="374"/>
        <end position="481"/>
    </location>
</feature>
<evidence type="ECO:0000313" key="3">
    <source>
        <dbReference type="EMBL" id="RSH89587.1"/>
    </source>
</evidence>
<feature type="region of interest" description="Disordered" evidence="1">
    <location>
        <begin position="208"/>
        <end position="234"/>
    </location>
</feature>
<name>A0A427YF30_9TREE</name>
<keyword evidence="2" id="KW-0812">Transmembrane</keyword>
<dbReference type="OrthoDB" id="434647at2759"/>
<feature type="region of interest" description="Disordered" evidence="1">
    <location>
        <begin position="265"/>
        <end position="359"/>
    </location>
</feature>
<feature type="compositionally biased region" description="Polar residues" evidence="1">
    <location>
        <begin position="291"/>
        <end position="325"/>
    </location>
</feature>
<keyword evidence="2" id="KW-1133">Transmembrane helix</keyword>
<dbReference type="EMBL" id="RSCD01000013">
    <property type="protein sequence ID" value="RSH89587.1"/>
    <property type="molecule type" value="Genomic_DNA"/>
</dbReference>
<feature type="transmembrane region" description="Helical" evidence="2">
    <location>
        <begin position="95"/>
        <end position="116"/>
    </location>
</feature>
<feature type="compositionally biased region" description="Low complexity" evidence="1">
    <location>
        <begin position="219"/>
        <end position="228"/>
    </location>
</feature>
<feature type="compositionally biased region" description="Polar residues" evidence="1">
    <location>
        <begin position="418"/>
        <end position="431"/>
    </location>
</feature>
<evidence type="ECO:0000256" key="2">
    <source>
        <dbReference type="SAM" id="Phobius"/>
    </source>
</evidence>
<sequence length="692" mass="73774">MPVGSAALSLALGLALYLLYHGSLTRTIWLGLNILDTLRALRVVRPNGRAVGQVTRRKAMRQALITWIVYVAGQSVGSVPDRLLGWLPLYDTVKIIVLCGFLATRVISSTSIYRSLLVPLLRKYQTPIDLSLLLIHSILALGVHYLLWIPLDVVRSVYRRAVVLSGGVFGTFRPVLGLVSVPLTRRRWRRERTNETEMGVKVEVGVGMETQRPRDGDGDASAGDGSAGTAPEQGNVNDEALLWWLTPGPAIPGRLVRSVQPSFPIARTDSESERNLDDGEARDQIPKQARGVTTVSAVSVQVDGSSHAGPSTLASTPNRPKTGGSTLAVPVVPTLRRSPRLRRTQAAQIGRQGDTDSAQVDHTLAERSNVVHMFRAGDDPDPSAEDSGGVAKPVPKSIRPLQVGKTRSQPAPRVPSLKSVNVAHNHSSRSPTLPDPKHPALFSAMPPTSKESVLGSGNGKDKGNGNGKAQDPPARMNRGKGKIGVASRSMTLGGALQEHSAPTRAPQGLATRGKGPGPGPGPGPGLVAGPAPQRSNSVMLPLRPPRSTTNTTSTKLYHHPPIFNPGPTKDEPPAQSTSATRVPLPPVPPTRQMQSRYDPPPARSQAPTNVVTAKVRSVRPATRSIVISDDVPRGGVAVRSAARVRASREATKRGVGGVSNADKDTDIVVPGKRVAERSGDERERRKRLRVGV</sequence>